<keyword evidence="2" id="KW-0808">Transferase</keyword>
<dbReference type="SUPFAM" id="SSF53067">
    <property type="entry name" value="Actin-like ATPase domain"/>
    <property type="match status" value="2"/>
</dbReference>
<keyword evidence="6" id="KW-0012">Acyltransferase</keyword>
<dbReference type="RefSeq" id="WP_145735268.1">
    <property type="nucleotide sequence ID" value="NZ_VITR01000016.1"/>
</dbReference>
<dbReference type="InterPro" id="IPR000905">
    <property type="entry name" value="Gcp-like_dom"/>
</dbReference>
<accession>A0A560GTD6</accession>
<dbReference type="PANTHER" id="PTHR11735:SF11">
    <property type="entry name" value="TRNA THREONYLCARBAMOYLADENOSINE BIOSYNTHESIS PROTEIN TSAB"/>
    <property type="match status" value="1"/>
</dbReference>
<dbReference type="NCBIfam" id="TIGR03725">
    <property type="entry name" value="T6A_YeaZ"/>
    <property type="match status" value="1"/>
</dbReference>
<dbReference type="EC" id="2.3.1.234" evidence="1"/>
<dbReference type="InterPro" id="IPR017861">
    <property type="entry name" value="KAE1/TsaD"/>
</dbReference>
<keyword evidence="5" id="KW-0408">Iron</keyword>
<evidence type="ECO:0000256" key="6">
    <source>
        <dbReference type="ARBA" id="ARBA00023315"/>
    </source>
</evidence>
<dbReference type="PRINTS" id="PR00789">
    <property type="entry name" value="OSIALOPTASE"/>
</dbReference>
<evidence type="ECO:0000313" key="10">
    <source>
        <dbReference type="Proteomes" id="UP000315751"/>
    </source>
</evidence>
<feature type="domain" description="Gcp-like" evidence="8">
    <location>
        <begin position="55"/>
        <end position="164"/>
    </location>
</feature>
<evidence type="ECO:0000256" key="2">
    <source>
        <dbReference type="ARBA" id="ARBA00022679"/>
    </source>
</evidence>
<evidence type="ECO:0000313" key="9">
    <source>
        <dbReference type="EMBL" id="TWB36824.1"/>
    </source>
</evidence>
<dbReference type="PANTHER" id="PTHR11735">
    <property type="entry name" value="TRNA N6-ADENOSINE THREONYLCARBAMOYLTRANSFERASE"/>
    <property type="match status" value="1"/>
</dbReference>
<dbReference type="AlphaFoldDB" id="A0A560GTD6"/>
<evidence type="ECO:0000256" key="7">
    <source>
        <dbReference type="ARBA" id="ARBA00048117"/>
    </source>
</evidence>
<dbReference type="EMBL" id="VITR01000016">
    <property type="protein sequence ID" value="TWB36824.1"/>
    <property type="molecule type" value="Genomic_DNA"/>
</dbReference>
<dbReference type="OrthoDB" id="9809995at2"/>
<evidence type="ECO:0000256" key="3">
    <source>
        <dbReference type="ARBA" id="ARBA00022694"/>
    </source>
</evidence>
<protein>
    <recommendedName>
        <fullName evidence="1">N(6)-L-threonylcarbamoyladenine synthase</fullName>
        <ecNumber evidence="1">2.3.1.234</ecNumber>
    </recommendedName>
</protein>
<evidence type="ECO:0000259" key="8">
    <source>
        <dbReference type="Pfam" id="PF00814"/>
    </source>
</evidence>
<keyword evidence="4" id="KW-0479">Metal-binding</keyword>
<proteinExistence type="predicted"/>
<evidence type="ECO:0000256" key="5">
    <source>
        <dbReference type="ARBA" id="ARBA00023004"/>
    </source>
</evidence>
<dbReference type="InterPro" id="IPR043129">
    <property type="entry name" value="ATPase_NBD"/>
</dbReference>
<name>A0A560GTD6_9PROT</name>
<dbReference type="GO" id="GO:0046872">
    <property type="term" value="F:metal ion binding"/>
    <property type="evidence" value="ECO:0007669"/>
    <property type="project" value="UniProtKB-KW"/>
</dbReference>
<dbReference type="Gene3D" id="3.30.420.40">
    <property type="match status" value="2"/>
</dbReference>
<comment type="caution">
    <text evidence="9">The sequence shown here is derived from an EMBL/GenBank/DDBJ whole genome shotgun (WGS) entry which is preliminary data.</text>
</comment>
<organism evidence="9 10">
    <name type="scientific">Nitrospirillum amazonense</name>
    <dbReference type="NCBI Taxonomy" id="28077"/>
    <lineage>
        <taxon>Bacteria</taxon>
        <taxon>Pseudomonadati</taxon>
        <taxon>Pseudomonadota</taxon>
        <taxon>Alphaproteobacteria</taxon>
        <taxon>Rhodospirillales</taxon>
        <taxon>Azospirillaceae</taxon>
        <taxon>Nitrospirillum</taxon>
    </lineage>
</organism>
<dbReference type="Proteomes" id="UP000315751">
    <property type="component" value="Unassembled WGS sequence"/>
</dbReference>
<comment type="catalytic activity">
    <reaction evidence="7">
        <text>L-threonylcarbamoyladenylate + adenosine(37) in tRNA = N(6)-L-threonylcarbamoyladenosine(37) in tRNA + AMP + H(+)</text>
        <dbReference type="Rhea" id="RHEA:37059"/>
        <dbReference type="Rhea" id="RHEA-COMP:10162"/>
        <dbReference type="Rhea" id="RHEA-COMP:10163"/>
        <dbReference type="ChEBI" id="CHEBI:15378"/>
        <dbReference type="ChEBI" id="CHEBI:73682"/>
        <dbReference type="ChEBI" id="CHEBI:74411"/>
        <dbReference type="ChEBI" id="CHEBI:74418"/>
        <dbReference type="ChEBI" id="CHEBI:456215"/>
        <dbReference type="EC" id="2.3.1.234"/>
    </reaction>
</comment>
<dbReference type="Pfam" id="PF00814">
    <property type="entry name" value="TsaD"/>
    <property type="match status" value="1"/>
</dbReference>
<dbReference type="InterPro" id="IPR022496">
    <property type="entry name" value="T6A_TsaB"/>
</dbReference>
<gene>
    <name evidence="9" type="ORF">FBZ90_11646</name>
</gene>
<keyword evidence="3" id="KW-0819">tRNA processing</keyword>
<evidence type="ECO:0000256" key="4">
    <source>
        <dbReference type="ARBA" id="ARBA00022723"/>
    </source>
</evidence>
<reference evidence="9 10" key="1">
    <citation type="submission" date="2019-06" db="EMBL/GenBank/DDBJ databases">
        <title>Genomic Encyclopedia of Type Strains, Phase IV (KMG-V): Genome sequencing to study the core and pangenomes of soil and plant-associated prokaryotes.</title>
        <authorList>
            <person name="Whitman W."/>
        </authorList>
    </citation>
    <scope>NUCLEOTIDE SEQUENCE [LARGE SCALE GENOMIC DNA]</scope>
    <source>
        <strain evidence="9 10">BR 11622</strain>
    </source>
</reference>
<dbReference type="GO" id="GO:0005829">
    <property type="term" value="C:cytosol"/>
    <property type="evidence" value="ECO:0007669"/>
    <property type="project" value="TreeGrafter"/>
</dbReference>
<evidence type="ECO:0000256" key="1">
    <source>
        <dbReference type="ARBA" id="ARBA00012156"/>
    </source>
</evidence>
<sequence length="261" mass="25772">MGQSSGQSSTGAPADGPTIALGIDTATSVCAVALWRFDPATGHSEALAARAEPLSRGQAERLLPLVGEVLAQAGLDYAAIDRHGVTIGPGAFTGLRVGLAAARGLALASGRPLMGITGLEAFAHAAVHGLGGPLVPAGWSAPAPLLVAIDSRREDFYLQAFDPAGRALSPPEAVLPADVPAFAARFAGPPVLLGDAAPAVAAVLAAAGCDHTVAALAPEGPALAVARLAAMATPAMLAAHPANPLYIRAPDVTVAPPGAGR</sequence>
<dbReference type="GO" id="GO:0002949">
    <property type="term" value="P:tRNA threonylcarbamoyladenosine modification"/>
    <property type="evidence" value="ECO:0007669"/>
    <property type="project" value="InterPro"/>
</dbReference>
<keyword evidence="10" id="KW-1185">Reference proteome</keyword>
<dbReference type="GO" id="GO:0061711">
    <property type="term" value="F:tRNA N(6)-L-threonylcarbamoyladenine synthase activity"/>
    <property type="evidence" value="ECO:0007669"/>
    <property type="project" value="UniProtKB-EC"/>
</dbReference>